<comment type="caution">
    <text evidence="1">The sequence shown here is derived from an EMBL/GenBank/DDBJ whole genome shotgun (WGS) entry which is preliminary data.</text>
</comment>
<reference evidence="1 2" key="1">
    <citation type="journal article" date="2022" name="bioRxiv">
        <title>Genomics of Preaxostyla Flagellates Illuminates Evolutionary Transitions and the Path Towards Mitochondrial Loss.</title>
        <authorList>
            <person name="Novak L.V.F."/>
            <person name="Treitli S.C."/>
            <person name="Pyrih J."/>
            <person name="Halakuc P."/>
            <person name="Pipaliya S.V."/>
            <person name="Vacek V."/>
            <person name="Brzon O."/>
            <person name="Soukal P."/>
            <person name="Eme L."/>
            <person name="Dacks J.B."/>
            <person name="Karnkowska A."/>
            <person name="Elias M."/>
            <person name="Hampl V."/>
        </authorList>
    </citation>
    <scope>NUCLEOTIDE SEQUENCE [LARGE SCALE GENOMIC DNA]</scope>
    <source>
        <strain evidence="1">NAU3</strain>
        <tissue evidence="1">Gut</tissue>
    </source>
</reference>
<evidence type="ECO:0000313" key="1">
    <source>
        <dbReference type="EMBL" id="KAK2944617.1"/>
    </source>
</evidence>
<protein>
    <submittedName>
        <fullName evidence="1">Uncharacterized protein</fullName>
    </submittedName>
</protein>
<accession>A0ABQ9WYR9</accession>
<dbReference type="EMBL" id="JARBJD010000291">
    <property type="protein sequence ID" value="KAK2944617.1"/>
    <property type="molecule type" value="Genomic_DNA"/>
</dbReference>
<evidence type="ECO:0000313" key="2">
    <source>
        <dbReference type="Proteomes" id="UP001281761"/>
    </source>
</evidence>
<keyword evidence="2" id="KW-1185">Reference proteome</keyword>
<name>A0ABQ9WYR9_9EUKA</name>
<dbReference type="Proteomes" id="UP001281761">
    <property type="component" value="Unassembled WGS sequence"/>
</dbReference>
<proteinExistence type="predicted"/>
<gene>
    <name evidence="1" type="ORF">BLNAU_20476</name>
</gene>
<organism evidence="1 2">
    <name type="scientific">Blattamonas nauphoetae</name>
    <dbReference type="NCBI Taxonomy" id="2049346"/>
    <lineage>
        <taxon>Eukaryota</taxon>
        <taxon>Metamonada</taxon>
        <taxon>Preaxostyla</taxon>
        <taxon>Oxymonadida</taxon>
        <taxon>Blattamonas</taxon>
    </lineage>
</organism>
<sequence>MLRDGFLSDFGKCDVRGFELARIAEWSDRRFPPFPRFPDSECAQSVWLAELQWSEETNLKALSAETNPVPSNVDNETIQTVKFMSSCLFSLLTGLAVSTIRLFTISEHLLGFC</sequence>